<dbReference type="STRING" id="119641.SAMN05421842_101262"/>
<dbReference type="InterPro" id="IPR012338">
    <property type="entry name" value="Beta-lactam/transpept-like"/>
</dbReference>
<dbReference type="PANTHER" id="PTHR30627">
    <property type="entry name" value="PEPTIDOGLYCAN D,D-TRANSPEPTIDASE"/>
    <property type="match status" value="1"/>
</dbReference>
<keyword evidence="4" id="KW-0812">Transmembrane</keyword>
<comment type="similarity">
    <text evidence="2">Belongs to the transpeptidase family.</text>
</comment>
<evidence type="ECO:0000256" key="1">
    <source>
        <dbReference type="ARBA" id="ARBA00004370"/>
    </source>
</evidence>
<dbReference type="PANTHER" id="PTHR30627:SF25">
    <property type="entry name" value="PENICILLIN-BINDING PROTEIN 3"/>
    <property type="match status" value="1"/>
</dbReference>
<dbReference type="GO" id="GO:0005509">
    <property type="term" value="F:calcium ion binding"/>
    <property type="evidence" value="ECO:0007669"/>
    <property type="project" value="InterPro"/>
</dbReference>
<evidence type="ECO:0000313" key="6">
    <source>
        <dbReference type="EMBL" id="SFC21708.1"/>
    </source>
</evidence>
<dbReference type="GO" id="GO:0071555">
    <property type="term" value="P:cell wall organization"/>
    <property type="evidence" value="ECO:0007669"/>
    <property type="project" value="TreeGrafter"/>
</dbReference>
<dbReference type="InterPro" id="IPR001460">
    <property type="entry name" value="PCN-bd_Tpept"/>
</dbReference>
<dbReference type="SUPFAM" id="SSF54427">
    <property type="entry name" value="NTF2-like"/>
    <property type="match status" value="1"/>
</dbReference>
<evidence type="ECO:0000256" key="4">
    <source>
        <dbReference type="SAM" id="Phobius"/>
    </source>
</evidence>
<dbReference type="GO" id="GO:0005886">
    <property type="term" value="C:plasma membrane"/>
    <property type="evidence" value="ECO:0007669"/>
    <property type="project" value="TreeGrafter"/>
</dbReference>
<gene>
    <name evidence="6" type="ORF">SAMN05421842_101262</name>
</gene>
<sequence>MKKKKMVYIAMGIGAIIIPLIISMVILFRYNKANKPEDKLSEYMNLLNSKEYEAMYDMIDNESKGKISKEDFILKNKNIYEGIQANDIKIEVKNVLKQGNEASIDYETSMNTSAGDLSFSNNISLDRESGKKYNIKWNSKVIFPELGDNEKVKVNETKARRGDILDRNQIPLATDGNSADVGIIPGKLGDNKEKSIQKIATILGISVEYINSKLNMSYVKNDMFIPIKVIADGDERVYKLLEIPGIMVNNKDARIYPLNVQAAHLTGYVQNINAEELEKNKGAEYTKSSVIGKTGLEKIYENKLRGIDGVEIYIQDKDGKKKTSIISKAVKNGSNVKLTIDSNMQSLLYKELENDKGASVAMNPDTGEVLALVSAPGYDPNDFVMGLSDDKWKSLNEDINKPLYNRFQSNVAPGSVFKPITAVIGVDSAKIDPNINKNISGLSWQKDSSWGNYFVTRVSAYGGDSNLLNALVYSDNIYFAKAALDIGKDIFKDKLNSFGFGEKIPFEYGLYNSQFATDGQFKTDVQLADSGYGQGEILLNPVHLASIYTLFQNEGNILTPYIEYKESEKSKVWKANVVSKEAENTVLQDLIQVVKNPSGTGHQAYIDGLTIAGKTGTAEIKLSQTDTEGTELGWFVGMTTNKAPNNLLVVTMAEDVKNRGGSHYVVPKVKKALETIK</sequence>
<dbReference type="PROSITE" id="PS50222">
    <property type="entry name" value="EF_HAND_2"/>
    <property type="match status" value="1"/>
</dbReference>
<dbReference type="InterPro" id="IPR005311">
    <property type="entry name" value="PBP_dimer"/>
</dbReference>
<keyword evidence="7" id="KW-1185">Reference proteome</keyword>
<dbReference type="GO" id="GO:0071972">
    <property type="term" value="F:peptidoglycan L,D-transpeptidase activity"/>
    <property type="evidence" value="ECO:0007669"/>
    <property type="project" value="TreeGrafter"/>
</dbReference>
<dbReference type="InterPro" id="IPR032710">
    <property type="entry name" value="NTF2-like_dom_sf"/>
</dbReference>
<dbReference type="EMBL" id="FOMG01000001">
    <property type="protein sequence ID" value="SFC21708.1"/>
    <property type="molecule type" value="Genomic_DNA"/>
</dbReference>
<dbReference type="OrthoDB" id="9766847at2"/>
<proteinExistence type="inferred from homology"/>
<evidence type="ECO:0000256" key="2">
    <source>
        <dbReference type="ARBA" id="ARBA00007171"/>
    </source>
</evidence>
<dbReference type="Gene3D" id="3.30.1390.30">
    <property type="entry name" value="Penicillin-binding protein 2a, domain 3"/>
    <property type="match status" value="1"/>
</dbReference>
<dbReference type="InterPro" id="IPR036138">
    <property type="entry name" value="PBP_dimer_sf"/>
</dbReference>
<dbReference type="InterPro" id="IPR007887">
    <property type="entry name" value="MecA_N"/>
</dbReference>
<accession>A0A1I1HIC2</accession>
<dbReference type="SUPFAM" id="SSF56601">
    <property type="entry name" value="beta-lactamase/transpeptidase-like"/>
    <property type="match status" value="1"/>
</dbReference>
<dbReference type="AlphaFoldDB" id="A0A1I1HIC2"/>
<dbReference type="Gene3D" id="3.10.450.100">
    <property type="entry name" value="NTF2-like, domain 1"/>
    <property type="match status" value="1"/>
</dbReference>
<evidence type="ECO:0000256" key="3">
    <source>
        <dbReference type="ARBA" id="ARBA00023136"/>
    </source>
</evidence>
<comment type="subcellular location">
    <subcellularLocation>
        <location evidence="1">Membrane</location>
    </subcellularLocation>
</comment>
<dbReference type="GO" id="GO:0008658">
    <property type="term" value="F:penicillin binding"/>
    <property type="evidence" value="ECO:0007669"/>
    <property type="project" value="InterPro"/>
</dbReference>
<name>A0A1I1HIC2_9CLOT</name>
<dbReference type="Gene3D" id="3.90.1310.10">
    <property type="entry name" value="Penicillin-binding protein 2a (Domain 2)"/>
    <property type="match status" value="1"/>
</dbReference>
<feature type="transmembrane region" description="Helical" evidence="4">
    <location>
        <begin position="7"/>
        <end position="30"/>
    </location>
</feature>
<protein>
    <submittedName>
        <fullName evidence="6">Penicillin-binding protein</fullName>
    </submittedName>
</protein>
<organism evidence="6 7">
    <name type="scientific">Clostridium uliginosum</name>
    <dbReference type="NCBI Taxonomy" id="119641"/>
    <lineage>
        <taxon>Bacteria</taxon>
        <taxon>Bacillati</taxon>
        <taxon>Bacillota</taxon>
        <taxon>Clostridia</taxon>
        <taxon>Eubacteriales</taxon>
        <taxon>Clostridiaceae</taxon>
        <taxon>Clostridium</taxon>
    </lineage>
</organism>
<keyword evidence="4" id="KW-1133">Transmembrane helix</keyword>
<dbReference type="Pfam" id="PF03717">
    <property type="entry name" value="PBP_dimer"/>
    <property type="match status" value="1"/>
</dbReference>
<feature type="domain" description="EF-hand" evidence="5">
    <location>
        <begin position="47"/>
        <end position="82"/>
    </location>
</feature>
<dbReference type="SUPFAM" id="SSF56519">
    <property type="entry name" value="Penicillin binding protein dimerisation domain"/>
    <property type="match status" value="1"/>
</dbReference>
<reference evidence="6 7" key="1">
    <citation type="submission" date="2016-10" db="EMBL/GenBank/DDBJ databases">
        <authorList>
            <person name="de Groot N.N."/>
        </authorList>
    </citation>
    <scope>NUCLEOTIDE SEQUENCE [LARGE SCALE GENOMIC DNA]</scope>
    <source>
        <strain evidence="6 7">DSM 12992</strain>
    </source>
</reference>
<dbReference type="RefSeq" id="WP_090088030.1">
    <property type="nucleotide sequence ID" value="NZ_FOMG01000001.1"/>
</dbReference>
<dbReference type="Pfam" id="PF05223">
    <property type="entry name" value="MecA_N"/>
    <property type="match status" value="1"/>
</dbReference>
<dbReference type="Proteomes" id="UP000199263">
    <property type="component" value="Unassembled WGS sequence"/>
</dbReference>
<dbReference type="Pfam" id="PF00905">
    <property type="entry name" value="Transpeptidase"/>
    <property type="match status" value="1"/>
</dbReference>
<evidence type="ECO:0000259" key="5">
    <source>
        <dbReference type="PROSITE" id="PS50222"/>
    </source>
</evidence>
<dbReference type="InterPro" id="IPR002048">
    <property type="entry name" value="EF_hand_dom"/>
</dbReference>
<dbReference type="Gene3D" id="3.40.710.10">
    <property type="entry name" value="DD-peptidase/beta-lactamase superfamily"/>
    <property type="match status" value="1"/>
</dbReference>
<dbReference type="InterPro" id="IPR050515">
    <property type="entry name" value="Beta-lactam/transpept"/>
</dbReference>
<keyword evidence="3 4" id="KW-0472">Membrane</keyword>
<dbReference type="GO" id="GO:0046677">
    <property type="term" value="P:response to antibiotic"/>
    <property type="evidence" value="ECO:0007669"/>
    <property type="project" value="InterPro"/>
</dbReference>
<evidence type="ECO:0000313" key="7">
    <source>
        <dbReference type="Proteomes" id="UP000199263"/>
    </source>
</evidence>